<dbReference type="Proteomes" id="UP000549971">
    <property type="component" value="Unassembled WGS sequence"/>
</dbReference>
<name>A0A7W9J644_9ACTN</name>
<gene>
    <name evidence="1" type="ORF">HDA39_003033</name>
</gene>
<keyword evidence="2" id="KW-1185">Reference proteome</keyword>
<reference evidence="1 2" key="1">
    <citation type="submission" date="2020-08" db="EMBL/GenBank/DDBJ databases">
        <title>Sequencing the genomes of 1000 actinobacteria strains.</title>
        <authorList>
            <person name="Klenk H.-P."/>
        </authorList>
    </citation>
    <scope>NUCLEOTIDE SEQUENCE [LARGE SCALE GENOMIC DNA]</scope>
    <source>
        <strain evidence="1 2">DSM 28967</strain>
    </source>
</reference>
<organism evidence="1 2">
    <name type="scientific">Kribbella italica</name>
    <dbReference type="NCBI Taxonomy" id="1540520"/>
    <lineage>
        <taxon>Bacteria</taxon>
        <taxon>Bacillati</taxon>
        <taxon>Actinomycetota</taxon>
        <taxon>Actinomycetes</taxon>
        <taxon>Propionibacteriales</taxon>
        <taxon>Kribbellaceae</taxon>
        <taxon>Kribbella</taxon>
    </lineage>
</organism>
<evidence type="ECO:0000313" key="1">
    <source>
        <dbReference type="EMBL" id="MBB5836299.1"/>
    </source>
</evidence>
<accession>A0A7W9J644</accession>
<evidence type="ECO:0000313" key="2">
    <source>
        <dbReference type="Proteomes" id="UP000549971"/>
    </source>
</evidence>
<dbReference type="AlphaFoldDB" id="A0A7W9J644"/>
<dbReference type="EMBL" id="JACHMY010000001">
    <property type="protein sequence ID" value="MBB5836299.1"/>
    <property type="molecule type" value="Genomic_DNA"/>
</dbReference>
<dbReference type="RefSeq" id="WP_238356061.1">
    <property type="nucleotide sequence ID" value="NZ_JACHMY010000001.1"/>
</dbReference>
<proteinExistence type="predicted"/>
<sequence>MLMQVSSATGMASGLAGGVLTAEACVVKGNCSDLAANLAIIGITSRLPGGTGQAARQFEHQAGLRTRVIHFRPNAADPKWGLTALHLEKHVFGSGSKSLRSIDPGGTTDQWFEYVQELASRPPTEIQGNGIQDIIGMFPRADGAGNFRLGIRISPNEDGSFDLVTILTKQVP</sequence>
<protein>
    <submittedName>
        <fullName evidence="1">Uncharacterized protein</fullName>
    </submittedName>
</protein>
<comment type="caution">
    <text evidence="1">The sequence shown here is derived from an EMBL/GenBank/DDBJ whole genome shotgun (WGS) entry which is preliminary data.</text>
</comment>